<organism evidence="1 2">
    <name type="scientific">Paracoccus zhejiangensis</name>
    <dbReference type="NCBI Taxonomy" id="1077935"/>
    <lineage>
        <taxon>Bacteria</taxon>
        <taxon>Pseudomonadati</taxon>
        <taxon>Pseudomonadota</taxon>
        <taxon>Alphaproteobacteria</taxon>
        <taxon>Rhodobacterales</taxon>
        <taxon>Paracoccaceae</taxon>
        <taxon>Paracoccus</taxon>
    </lineage>
</organism>
<gene>
    <name evidence="1" type="ORF">CX676_19735</name>
</gene>
<evidence type="ECO:0000313" key="1">
    <source>
        <dbReference type="EMBL" id="AUH66542.1"/>
    </source>
</evidence>
<evidence type="ECO:0000313" key="2">
    <source>
        <dbReference type="Proteomes" id="UP000234530"/>
    </source>
</evidence>
<sequence>MSESLAVPGSIVVLPHTNFQACEKAIRKALADDKIVAIGISPDHHFVLLPLLSGTELALLQAFQSRKRGDGSGMTLFEWMEFEKYQMPIDAFLMSLRFLIGSGSAGPRKGSASSLFSMSGKEDYVEEYFTTPVSFKYCASLEPITL</sequence>
<name>A0A2H5F4S1_9RHOB</name>
<dbReference type="Proteomes" id="UP000234530">
    <property type="component" value="Plasmid pPZ01"/>
</dbReference>
<keyword evidence="1" id="KW-0614">Plasmid</keyword>
<dbReference type="EMBL" id="CP025431">
    <property type="protein sequence ID" value="AUH66542.1"/>
    <property type="molecule type" value="Genomic_DNA"/>
</dbReference>
<dbReference type="KEGG" id="pzh:CX676_19735"/>
<keyword evidence="2" id="KW-1185">Reference proteome</keyword>
<accession>A0A2H5F4S1</accession>
<geneLocation type="plasmid" evidence="2">
    <name>ppz01</name>
</geneLocation>
<reference evidence="1 2" key="1">
    <citation type="journal article" date="2013" name="Antonie Van Leeuwenhoek">
        <title>Paracoccus zhejiangensis sp. nov., isolated from activated sludge in wastewater-treatment system.</title>
        <authorList>
            <person name="Wu Z.G."/>
            <person name="Zhang D.F."/>
            <person name="Liu Y.L."/>
            <person name="Wang F."/>
            <person name="Jiang X."/>
            <person name="Li C."/>
            <person name="Li S.P."/>
            <person name="Hong Q."/>
            <person name="Li W.J."/>
        </authorList>
    </citation>
    <scope>NUCLEOTIDE SEQUENCE [LARGE SCALE GENOMIC DNA]</scope>
    <source>
        <strain evidence="1 2">J6</strain>
        <plasmid evidence="2">Plasmid ppz01</plasmid>
    </source>
</reference>
<protein>
    <submittedName>
        <fullName evidence="1">Uncharacterized protein</fullName>
    </submittedName>
</protein>
<proteinExistence type="predicted"/>
<dbReference type="AlphaFoldDB" id="A0A2H5F4S1"/>